<accession>A0A917CY75</accession>
<evidence type="ECO:0000313" key="3">
    <source>
        <dbReference type="Proteomes" id="UP000654257"/>
    </source>
</evidence>
<dbReference type="Proteomes" id="UP000654257">
    <property type="component" value="Unassembled WGS sequence"/>
</dbReference>
<reference evidence="2" key="2">
    <citation type="submission" date="2020-09" db="EMBL/GenBank/DDBJ databases">
        <authorList>
            <person name="Sun Q."/>
            <person name="Sedlacek I."/>
        </authorList>
    </citation>
    <scope>NUCLEOTIDE SEQUENCE</scope>
    <source>
        <strain evidence="2">CCM 7905</strain>
    </source>
</reference>
<organism evidence="2 3">
    <name type="scientific">Rhodococcoides trifolii</name>
    <dbReference type="NCBI Taxonomy" id="908250"/>
    <lineage>
        <taxon>Bacteria</taxon>
        <taxon>Bacillati</taxon>
        <taxon>Actinomycetota</taxon>
        <taxon>Actinomycetes</taxon>
        <taxon>Mycobacteriales</taxon>
        <taxon>Nocardiaceae</taxon>
        <taxon>Rhodococcoides</taxon>
    </lineage>
</organism>
<reference evidence="2" key="1">
    <citation type="journal article" date="2014" name="Int. J. Syst. Evol. Microbiol.">
        <title>Complete genome sequence of Corynebacterium casei LMG S-19264T (=DSM 44701T), isolated from a smear-ripened cheese.</title>
        <authorList>
            <consortium name="US DOE Joint Genome Institute (JGI-PGF)"/>
            <person name="Walter F."/>
            <person name="Albersmeier A."/>
            <person name="Kalinowski J."/>
            <person name="Ruckert C."/>
        </authorList>
    </citation>
    <scope>NUCLEOTIDE SEQUENCE</scope>
    <source>
        <strain evidence="2">CCM 7905</strain>
    </source>
</reference>
<feature type="transmembrane region" description="Helical" evidence="1">
    <location>
        <begin position="6"/>
        <end position="27"/>
    </location>
</feature>
<evidence type="ECO:0000256" key="1">
    <source>
        <dbReference type="SAM" id="Phobius"/>
    </source>
</evidence>
<keyword evidence="1" id="KW-0812">Transmembrane</keyword>
<dbReference type="InterPro" id="IPR013901">
    <property type="entry name" value="Anthrone_oxy"/>
</dbReference>
<dbReference type="RefSeq" id="WP_188544251.1">
    <property type="nucleotide sequence ID" value="NZ_BMCU01000002.1"/>
</dbReference>
<gene>
    <name evidence="2" type="ORF">GCM10007304_15450</name>
</gene>
<sequence length="158" mass="16331">MTERILLVLSVVAAIGSAVIGGLLFAFSTSVMPALSRQPDSSAAATMQSINSSIQNPLFLSAFMGTALACLGVIVLSPFAGSRGSVAMVAAAAVFVVGTFGVTMLVNVPLNDRLAGLDPIAAQQLWVEYASRWTVWNHVRTASAVACACVMVTRSALV</sequence>
<feature type="transmembrane region" description="Helical" evidence="1">
    <location>
        <begin position="58"/>
        <end position="80"/>
    </location>
</feature>
<protein>
    <submittedName>
        <fullName evidence="2">Membrane protein</fullName>
    </submittedName>
</protein>
<keyword evidence="1" id="KW-0472">Membrane</keyword>
<dbReference type="AlphaFoldDB" id="A0A917CY75"/>
<proteinExistence type="predicted"/>
<keyword evidence="1" id="KW-1133">Transmembrane helix</keyword>
<keyword evidence="3" id="KW-1185">Reference proteome</keyword>
<comment type="caution">
    <text evidence="2">The sequence shown here is derived from an EMBL/GenBank/DDBJ whole genome shotgun (WGS) entry which is preliminary data.</text>
</comment>
<feature type="transmembrane region" description="Helical" evidence="1">
    <location>
        <begin position="86"/>
        <end position="106"/>
    </location>
</feature>
<name>A0A917CY75_9NOCA</name>
<dbReference type="EMBL" id="BMCU01000002">
    <property type="protein sequence ID" value="GGG02375.1"/>
    <property type="molecule type" value="Genomic_DNA"/>
</dbReference>
<evidence type="ECO:0000313" key="2">
    <source>
        <dbReference type="EMBL" id="GGG02375.1"/>
    </source>
</evidence>
<dbReference type="Pfam" id="PF08592">
    <property type="entry name" value="Anthrone_oxy"/>
    <property type="match status" value="1"/>
</dbReference>